<keyword evidence="6" id="KW-0456">Lyase</keyword>
<evidence type="ECO:0000259" key="4">
    <source>
        <dbReference type="PROSITE" id="PS51077"/>
    </source>
</evidence>
<dbReference type="EMBL" id="JACHBL010000001">
    <property type="protein sequence ID" value="MBB5598169.1"/>
    <property type="molecule type" value="Genomic_DNA"/>
</dbReference>
<evidence type="ECO:0000256" key="2">
    <source>
        <dbReference type="ARBA" id="ARBA00023125"/>
    </source>
</evidence>
<comment type="caution">
    <text evidence="6">The sequence shown here is derived from an EMBL/GenBank/DDBJ whole genome shotgun (WGS) entry which is preliminary data.</text>
</comment>
<dbReference type="PROSITE" id="PS51077">
    <property type="entry name" value="HTH_ICLR"/>
    <property type="match status" value="1"/>
</dbReference>
<keyword evidence="1" id="KW-0805">Transcription regulation</keyword>
<dbReference type="SUPFAM" id="SSF46785">
    <property type="entry name" value="Winged helix' DNA-binding domain"/>
    <property type="match status" value="1"/>
</dbReference>
<dbReference type="GO" id="GO:0003677">
    <property type="term" value="F:DNA binding"/>
    <property type="evidence" value="ECO:0007669"/>
    <property type="project" value="UniProtKB-KW"/>
</dbReference>
<dbReference type="InterPro" id="IPR005471">
    <property type="entry name" value="Tscrpt_reg_IclR_N"/>
</dbReference>
<evidence type="ECO:0000259" key="5">
    <source>
        <dbReference type="PROSITE" id="PS51078"/>
    </source>
</evidence>
<dbReference type="SUPFAM" id="SSF55781">
    <property type="entry name" value="GAF domain-like"/>
    <property type="match status" value="1"/>
</dbReference>
<feature type="domain" description="IclR-ED" evidence="5">
    <location>
        <begin position="77"/>
        <end position="224"/>
    </location>
</feature>
<dbReference type="InterPro" id="IPR036390">
    <property type="entry name" value="WH_DNA-bd_sf"/>
</dbReference>
<dbReference type="AlphaFoldDB" id="A0A7W8YAW8"/>
<dbReference type="PROSITE" id="PS51078">
    <property type="entry name" value="ICLR_ED"/>
    <property type="match status" value="1"/>
</dbReference>
<dbReference type="InterPro" id="IPR050707">
    <property type="entry name" value="HTH_MetabolicPath_Reg"/>
</dbReference>
<dbReference type="EC" id="4.2.1.49" evidence="6"/>
<dbReference type="InterPro" id="IPR036388">
    <property type="entry name" value="WH-like_DNA-bd_sf"/>
</dbReference>
<reference evidence="6 7" key="1">
    <citation type="submission" date="2020-08" db="EMBL/GenBank/DDBJ databases">
        <title>Sequencing the genomes of 1000 actinobacteria strains.</title>
        <authorList>
            <person name="Klenk H.-P."/>
        </authorList>
    </citation>
    <scope>NUCLEOTIDE SEQUENCE [LARGE SCALE GENOMIC DNA]</scope>
    <source>
        <strain evidence="6 7">DSM 23694</strain>
    </source>
</reference>
<accession>A0A7W8YAW8</accession>
<dbReference type="SMART" id="SM00346">
    <property type="entry name" value="HTH_ICLR"/>
    <property type="match status" value="1"/>
</dbReference>
<proteinExistence type="predicted"/>
<evidence type="ECO:0000313" key="7">
    <source>
        <dbReference type="Proteomes" id="UP000523863"/>
    </source>
</evidence>
<protein>
    <submittedName>
        <fullName evidence="6">Urocanate hydratase</fullName>
        <ecNumber evidence="6">4.2.1.49</ecNumber>
    </submittedName>
</protein>
<evidence type="ECO:0000256" key="3">
    <source>
        <dbReference type="ARBA" id="ARBA00023163"/>
    </source>
</evidence>
<dbReference type="PANTHER" id="PTHR30136">
    <property type="entry name" value="HELIX-TURN-HELIX TRANSCRIPTIONAL REGULATOR, ICLR FAMILY"/>
    <property type="match status" value="1"/>
</dbReference>
<name>A0A7W8YAW8_9MICC</name>
<dbReference type="Pfam" id="PF09339">
    <property type="entry name" value="HTH_IclR"/>
    <property type="match status" value="1"/>
</dbReference>
<keyword evidence="2" id="KW-0238">DNA-binding</keyword>
<dbReference type="Pfam" id="PF01614">
    <property type="entry name" value="IclR_C"/>
    <property type="match status" value="1"/>
</dbReference>
<dbReference type="GO" id="GO:0003700">
    <property type="term" value="F:DNA-binding transcription factor activity"/>
    <property type="evidence" value="ECO:0007669"/>
    <property type="project" value="TreeGrafter"/>
</dbReference>
<keyword evidence="7" id="KW-1185">Reference proteome</keyword>
<feature type="domain" description="HTH iclR-type" evidence="4">
    <location>
        <begin position="14"/>
        <end position="76"/>
    </location>
</feature>
<dbReference type="Proteomes" id="UP000523863">
    <property type="component" value="Unassembled WGS sequence"/>
</dbReference>
<sequence length="224" mass="23903">MGATMGEEKPDATTRAADRVLDLLKVVCESVEGIRLADAAKATDLSASTALRLLRTLEAKGFVMRREDKGEYRPGFRMVQLGVSALSHDALVETCRPMMRAVVAATGESCYLSVRADSEHGLYVAIEEGTQSVRHINWVGRRFPLQGSASGRVLQNKVAAGDFVMEADMVEADVTAIAAPVTIGDTVVASLSIVAPSYRTAEKTARQYGEVLAGATQKLSINAS</sequence>
<dbReference type="InterPro" id="IPR014757">
    <property type="entry name" value="Tscrpt_reg_IclR_C"/>
</dbReference>
<dbReference type="Gene3D" id="1.10.10.10">
    <property type="entry name" value="Winged helix-like DNA-binding domain superfamily/Winged helix DNA-binding domain"/>
    <property type="match status" value="1"/>
</dbReference>
<dbReference type="PANTHER" id="PTHR30136:SF35">
    <property type="entry name" value="HTH-TYPE TRANSCRIPTIONAL REGULATOR RV1719"/>
    <property type="match status" value="1"/>
</dbReference>
<gene>
    <name evidence="6" type="ORF">BKA12_001249</name>
</gene>
<dbReference type="GO" id="GO:0045892">
    <property type="term" value="P:negative regulation of DNA-templated transcription"/>
    <property type="evidence" value="ECO:0007669"/>
    <property type="project" value="TreeGrafter"/>
</dbReference>
<dbReference type="Gene3D" id="3.30.450.40">
    <property type="match status" value="2"/>
</dbReference>
<keyword evidence="3" id="KW-0804">Transcription</keyword>
<dbReference type="GO" id="GO:0016153">
    <property type="term" value="F:urocanate hydratase activity"/>
    <property type="evidence" value="ECO:0007669"/>
    <property type="project" value="UniProtKB-EC"/>
</dbReference>
<evidence type="ECO:0000313" key="6">
    <source>
        <dbReference type="EMBL" id="MBB5598169.1"/>
    </source>
</evidence>
<evidence type="ECO:0000256" key="1">
    <source>
        <dbReference type="ARBA" id="ARBA00023015"/>
    </source>
</evidence>
<organism evidence="6 7">
    <name type="scientific">Neomicrococcus lactis</name>
    <dbReference type="NCBI Taxonomy" id="732241"/>
    <lineage>
        <taxon>Bacteria</taxon>
        <taxon>Bacillati</taxon>
        <taxon>Actinomycetota</taxon>
        <taxon>Actinomycetes</taxon>
        <taxon>Micrococcales</taxon>
        <taxon>Micrococcaceae</taxon>
        <taxon>Neomicrococcus</taxon>
    </lineage>
</organism>
<dbReference type="InterPro" id="IPR029016">
    <property type="entry name" value="GAF-like_dom_sf"/>
</dbReference>